<keyword evidence="2" id="KW-0472">Membrane</keyword>
<organism evidence="3 4">
    <name type="scientific">Rhodofomes roseus</name>
    <dbReference type="NCBI Taxonomy" id="34475"/>
    <lineage>
        <taxon>Eukaryota</taxon>
        <taxon>Fungi</taxon>
        <taxon>Dikarya</taxon>
        <taxon>Basidiomycota</taxon>
        <taxon>Agaricomycotina</taxon>
        <taxon>Agaricomycetes</taxon>
        <taxon>Polyporales</taxon>
        <taxon>Rhodofomes</taxon>
    </lineage>
</organism>
<sequence length="183" mass="19985">MQIATRACNAAVDALVLFATWRVTWSVAKIGRSTDLKVSLTSLLLRDGSVYFGVLLILNILNATLWLTHVYNNITVFSNVFSIILLSHFFLNLRTAALNPNDSTTEQTSHMSDIRFTSALGNFGSAVAGSSTDDGTERGDELEWFDDDTETYAMSDGRSHSALATGEAGSSLRRKSQHDETSV</sequence>
<accession>A0ABQ8KTS9</accession>
<dbReference type="GeneID" id="71998589"/>
<feature type="transmembrane region" description="Helical" evidence="2">
    <location>
        <begin position="48"/>
        <end position="67"/>
    </location>
</feature>
<reference evidence="3 4" key="1">
    <citation type="journal article" date="2021" name="Environ. Microbiol.">
        <title>Gene family expansions and transcriptome signatures uncover fungal adaptations to wood decay.</title>
        <authorList>
            <person name="Hage H."/>
            <person name="Miyauchi S."/>
            <person name="Viragh M."/>
            <person name="Drula E."/>
            <person name="Min B."/>
            <person name="Chaduli D."/>
            <person name="Navarro D."/>
            <person name="Favel A."/>
            <person name="Norest M."/>
            <person name="Lesage-Meessen L."/>
            <person name="Balint B."/>
            <person name="Merenyi Z."/>
            <person name="de Eugenio L."/>
            <person name="Morin E."/>
            <person name="Martinez A.T."/>
            <person name="Baldrian P."/>
            <person name="Stursova M."/>
            <person name="Martinez M.J."/>
            <person name="Novotny C."/>
            <person name="Magnuson J.K."/>
            <person name="Spatafora J.W."/>
            <person name="Maurice S."/>
            <person name="Pangilinan J."/>
            <person name="Andreopoulos W."/>
            <person name="LaButti K."/>
            <person name="Hundley H."/>
            <person name="Na H."/>
            <person name="Kuo A."/>
            <person name="Barry K."/>
            <person name="Lipzen A."/>
            <person name="Henrissat B."/>
            <person name="Riley R."/>
            <person name="Ahrendt S."/>
            <person name="Nagy L.G."/>
            <person name="Grigoriev I.V."/>
            <person name="Martin F."/>
            <person name="Rosso M.N."/>
        </authorList>
    </citation>
    <scope>NUCLEOTIDE SEQUENCE [LARGE SCALE GENOMIC DNA]</scope>
    <source>
        <strain evidence="3 4">CIRM-BRFM 1785</strain>
    </source>
</reference>
<comment type="caution">
    <text evidence="3">The sequence shown here is derived from an EMBL/GenBank/DDBJ whole genome shotgun (WGS) entry which is preliminary data.</text>
</comment>
<evidence type="ECO:0000313" key="3">
    <source>
        <dbReference type="EMBL" id="KAH9841408.1"/>
    </source>
</evidence>
<evidence type="ECO:0000256" key="1">
    <source>
        <dbReference type="SAM" id="MobiDB-lite"/>
    </source>
</evidence>
<feature type="transmembrane region" description="Helical" evidence="2">
    <location>
        <begin position="74"/>
        <end position="91"/>
    </location>
</feature>
<feature type="region of interest" description="Disordered" evidence="1">
    <location>
        <begin position="152"/>
        <end position="183"/>
    </location>
</feature>
<name>A0ABQ8KTS9_9APHY</name>
<proteinExistence type="predicted"/>
<evidence type="ECO:0000313" key="4">
    <source>
        <dbReference type="Proteomes" id="UP000814176"/>
    </source>
</evidence>
<keyword evidence="2" id="KW-0812">Transmembrane</keyword>
<gene>
    <name evidence="3" type="ORF">C8Q71DRAFT_328133</name>
</gene>
<dbReference type="RefSeq" id="XP_047782707.1">
    <property type="nucleotide sequence ID" value="XM_047917857.1"/>
</dbReference>
<protein>
    <recommendedName>
        <fullName evidence="5">Transmembrane protein</fullName>
    </recommendedName>
</protein>
<dbReference type="EMBL" id="JADCUA010000003">
    <property type="protein sequence ID" value="KAH9841408.1"/>
    <property type="molecule type" value="Genomic_DNA"/>
</dbReference>
<evidence type="ECO:0008006" key="5">
    <source>
        <dbReference type="Google" id="ProtNLM"/>
    </source>
</evidence>
<evidence type="ECO:0000256" key="2">
    <source>
        <dbReference type="SAM" id="Phobius"/>
    </source>
</evidence>
<dbReference type="Proteomes" id="UP000814176">
    <property type="component" value="Unassembled WGS sequence"/>
</dbReference>
<keyword evidence="2" id="KW-1133">Transmembrane helix</keyword>
<keyword evidence="4" id="KW-1185">Reference proteome</keyword>